<evidence type="ECO:0000313" key="3">
    <source>
        <dbReference type="Proteomes" id="UP000435243"/>
    </source>
</evidence>
<organism evidence="2 3">
    <name type="scientific">Alteraurantiacibacter aestuarii</name>
    <dbReference type="NCBI Taxonomy" id="650004"/>
    <lineage>
        <taxon>Bacteria</taxon>
        <taxon>Pseudomonadati</taxon>
        <taxon>Pseudomonadota</taxon>
        <taxon>Alphaproteobacteria</taxon>
        <taxon>Sphingomonadales</taxon>
        <taxon>Erythrobacteraceae</taxon>
        <taxon>Alteraurantiacibacter</taxon>
    </lineage>
</organism>
<protein>
    <submittedName>
        <fullName evidence="2">Uncharacterized protein</fullName>
    </submittedName>
</protein>
<accession>A0A844ZMI7</accession>
<evidence type="ECO:0000313" key="2">
    <source>
        <dbReference type="EMBL" id="MXO88057.1"/>
    </source>
</evidence>
<dbReference type="AlphaFoldDB" id="A0A844ZMI7"/>
<gene>
    <name evidence="2" type="ORF">GRI32_04815</name>
</gene>
<keyword evidence="3" id="KW-1185">Reference proteome</keyword>
<dbReference type="EMBL" id="WTYY01000002">
    <property type="protein sequence ID" value="MXO88057.1"/>
    <property type="molecule type" value="Genomic_DNA"/>
</dbReference>
<evidence type="ECO:0000256" key="1">
    <source>
        <dbReference type="SAM" id="MobiDB-lite"/>
    </source>
</evidence>
<comment type="caution">
    <text evidence="2">The sequence shown here is derived from an EMBL/GenBank/DDBJ whole genome shotgun (WGS) entry which is preliminary data.</text>
</comment>
<dbReference type="Proteomes" id="UP000435243">
    <property type="component" value="Unassembled WGS sequence"/>
</dbReference>
<proteinExistence type="predicted"/>
<reference evidence="2 3" key="1">
    <citation type="submission" date="2019-12" db="EMBL/GenBank/DDBJ databases">
        <title>Genomic-based taxomic classification of the family Erythrobacteraceae.</title>
        <authorList>
            <person name="Xu L."/>
        </authorList>
    </citation>
    <scope>NUCLEOTIDE SEQUENCE [LARGE SCALE GENOMIC DNA]</scope>
    <source>
        <strain evidence="2 3">JCM 16339</strain>
    </source>
</reference>
<name>A0A844ZMI7_9SPHN</name>
<feature type="region of interest" description="Disordered" evidence="1">
    <location>
        <begin position="1"/>
        <end position="23"/>
    </location>
</feature>
<sequence>MVRNRLEAGPDDRDERGESVENEWRGTAAAAPIDRLSAAAAPGAFLITVFTACGP</sequence>
<dbReference type="RefSeq" id="WP_160589994.1">
    <property type="nucleotide sequence ID" value="NZ_BAAAFP010000002.1"/>
</dbReference>